<comment type="caution">
    <text evidence="7">The sequence shown here is derived from an EMBL/GenBank/DDBJ whole genome shotgun (WGS) entry which is preliminary data.</text>
</comment>
<sequence length="557" mass="61041">MSEENMKTPLLRVRNFGLRYRSASGPVTILTDVSFELDRGEILGIIGESGAGKSTLGNAVLGLLAPEFQQSTGTIEFDGKSIDAMTMSERDAIRGRRISAIFQDHTSSLDPLMSVGTQIQETILAIDPSLFRRQARARAIDLLGRVGIPDPEWRYGDYPHQFSGGQRQRIVIAIALAGSPDIIIADEPTSALDATVQKQILGLLRTLVDETGVSVVLVTHDMGVVSEITDRVLVMRKGQVVEQDRTTAILDVPRNDYTRNLLAAVPRLRIAVTAVKTDNDTGGIVSVENDNERDMFLVVEGLSKTFPPPGLAWRLGRNGPKFALRDVNVQLRRGTITGIVGESGSGKTTLGRIVAGLDTAQIGRIIIDGREYDPSRNGRRGGLLGRVQMIFQDPAMSLNPRMTIEETLRESIRFGGVSRHEGEPDDLVRMMDRLGLARSLLGRYPHQLSGGQKQRACIARALLAQPQIIVADEPTSALDVSVQAEIVTLLKDTITERDITMIFISHDLAVVQQLCDSLYIFRNGQVEDAGPCDAVFSRSRNPYTQTLISARPHRFMA</sequence>
<evidence type="ECO:0000256" key="2">
    <source>
        <dbReference type="ARBA" id="ARBA00005417"/>
    </source>
</evidence>
<organism evidence="7 8">
    <name type="scientific">Rhizobium dioscoreae</name>
    <dbReference type="NCBI Taxonomy" id="2653122"/>
    <lineage>
        <taxon>Bacteria</taxon>
        <taxon>Pseudomonadati</taxon>
        <taxon>Pseudomonadota</taxon>
        <taxon>Alphaproteobacteria</taxon>
        <taxon>Hyphomicrobiales</taxon>
        <taxon>Rhizobiaceae</taxon>
        <taxon>Rhizobium/Agrobacterium group</taxon>
        <taxon>Rhizobium</taxon>
    </lineage>
</organism>
<comment type="subcellular location">
    <subcellularLocation>
        <location evidence="1">Cell inner membrane</location>
        <topology evidence="1">Peripheral membrane protein</topology>
    </subcellularLocation>
</comment>
<dbReference type="EMBL" id="BLAJ01000008">
    <property type="protein sequence ID" value="GES52456.1"/>
    <property type="molecule type" value="Genomic_DNA"/>
</dbReference>
<dbReference type="GO" id="GO:0005524">
    <property type="term" value="F:ATP binding"/>
    <property type="evidence" value="ECO:0007669"/>
    <property type="project" value="UniProtKB-KW"/>
</dbReference>
<evidence type="ECO:0000256" key="5">
    <source>
        <dbReference type="ARBA" id="ARBA00022840"/>
    </source>
</evidence>
<keyword evidence="3" id="KW-0813">Transport</keyword>
<dbReference type="InterPro" id="IPR003439">
    <property type="entry name" value="ABC_transporter-like_ATP-bd"/>
</dbReference>
<evidence type="ECO:0000313" key="8">
    <source>
        <dbReference type="Proteomes" id="UP000390335"/>
    </source>
</evidence>
<dbReference type="InterPro" id="IPR050319">
    <property type="entry name" value="ABC_transp_ATP-bind"/>
</dbReference>
<evidence type="ECO:0000256" key="1">
    <source>
        <dbReference type="ARBA" id="ARBA00004417"/>
    </source>
</evidence>
<dbReference type="Pfam" id="PF00005">
    <property type="entry name" value="ABC_tran"/>
    <property type="match status" value="2"/>
</dbReference>
<dbReference type="Proteomes" id="UP000390335">
    <property type="component" value="Unassembled WGS sequence"/>
</dbReference>
<gene>
    <name evidence="7" type="ORF">RsS93_50700</name>
</gene>
<dbReference type="NCBIfam" id="NF008453">
    <property type="entry name" value="PRK11308.1"/>
    <property type="match status" value="2"/>
</dbReference>
<dbReference type="PROSITE" id="PS00211">
    <property type="entry name" value="ABC_TRANSPORTER_1"/>
    <property type="match status" value="2"/>
</dbReference>
<protein>
    <submittedName>
        <fullName evidence="7">ABC transporter ATP-binding protein</fullName>
    </submittedName>
</protein>
<dbReference type="SMART" id="SM00382">
    <property type="entry name" value="AAA"/>
    <property type="match status" value="2"/>
</dbReference>
<reference evidence="7 8" key="1">
    <citation type="journal article" date="2020" name="Genome Biol. Evol.">
        <title>Rhizobium dioscoreae sp. nov., a plant growth-promoting bacterium isolated from yam (Dioscorea species).</title>
        <authorList>
            <person name="Ouyabe M."/>
            <person name="Tanaka N."/>
            <person name="Shiwa Y."/>
            <person name="Fujita N."/>
            <person name="Kikuno H."/>
            <person name="Babil P."/>
            <person name="Shiwachi H."/>
        </authorList>
    </citation>
    <scope>NUCLEOTIDE SEQUENCE [LARGE SCALE GENOMIC DNA]</scope>
    <source>
        <strain evidence="7 8">S-93</strain>
    </source>
</reference>
<dbReference type="Pfam" id="PF08352">
    <property type="entry name" value="oligo_HPY"/>
    <property type="match status" value="2"/>
</dbReference>
<dbReference type="Gene3D" id="3.40.50.300">
    <property type="entry name" value="P-loop containing nucleotide triphosphate hydrolases"/>
    <property type="match status" value="2"/>
</dbReference>
<name>A0ABQ0ZA72_9HYPH</name>
<dbReference type="InterPro" id="IPR017871">
    <property type="entry name" value="ABC_transporter-like_CS"/>
</dbReference>
<dbReference type="SUPFAM" id="SSF52540">
    <property type="entry name" value="P-loop containing nucleoside triphosphate hydrolases"/>
    <property type="match status" value="2"/>
</dbReference>
<dbReference type="InterPro" id="IPR003593">
    <property type="entry name" value="AAA+_ATPase"/>
</dbReference>
<evidence type="ECO:0000313" key="7">
    <source>
        <dbReference type="EMBL" id="GES52456.1"/>
    </source>
</evidence>
<evidence type="ECO:0000256" key="3">
    <source>
        <dbReference type="ARBA" id="ARBA00022448"/>
    </source>
</evidence>
<dbReference type="PANTHER" id="PTHR43776:SF7">
    <property type="entry name" value="D,D-DIPEPTIDE TRANSPORT ATP-BINDING PROTEIN DDPF-RELATED"/>
    <property type="match status" value="1"/>
</dbReference>
<keyword evidence="8" id="KW-1185">Reference proteome</keyword>
<accession>A0ABQ0ZA72</accession>
<dbReference type="PROSITE" id="PS50893">
    <property type="entry name" value="ABC_TRANSPORTER_2"/>
    <property type="match status" value="2"/>
</dbReference>
<evidence type="ECO:0000259" key="6">
    <source>
        <dbReference type="PROSITE" id="PS50893"/>
    </source>
</evidence>
<proteinExistence type="inferred from homology"/>
<dbReference type="RefSeq" id="WP_152094502.1">
    <property type="nucleotide sequence ID" value="NZ_BLAJ01000008.1"/>
</dbReference>
<dbReference type="CDD" id="cd03257">
    <property type="entry name" value="ABC_NikE_OppD_transporters"/>
    <property type="match status" value="2"/>
</dbReference>
<feature type="domain" description="ABC transporter" evidence="6">
    <location>
        <begin position="297"/>
        <end position="548"/>
    </location>
</feature>
<dbReference type="PANTHER" id="PTHR43776">
    <property type="entry name" value="TRANSPORT ATP-BINDING PROTEIN"/>
    <property type="match status" value="1"/>
</dbReference>
<comment type="similarity">
    <text evidence="2">Belongs to the ABC transporter superfamily.</text>
</comment>
<keyword evidence="4" id="KW-0547">Nucleotide-binding</keyword>
<dbReference type="InterPro" id="IPR027417">
    <property type="entry name" value="P-loop_NTPase"/>
</dbReference>
<dbReference type="InterPro" id="IPR013563">
    <property type="entry name" value="Oligopep_ABC_C"/>
</dbReference>
<keyword evidence="5 7" id="KW-0067">ATP-binding</keyword>
<evidence type="ECO:0000256" key="4">
    <source>
        <dbReference type="ARBA" id="ARBA00022741"/>
    </source>
</evidence>
<feature type="domain" description="ABC transporter" evidence="6">
    <location>
        <begin position="11"/>
        <end position="262"/>
    </location>
</feature>